<reference evidence="1" key="1">
    <citation type="journal article" date="2021" name="Proc. Natl. Acad. Sci. U.S.A.">
        <title>A Catalog of Tens of Thousands of Viruses from Human Metagenomes Reveals Hidden Associations with Chronic Diseases.</title>
        <authorList>
            <person name="Tisza M.J."/>
            <person name="Buck C.B."/>
        </authorList>
    </citation>
    <scope>NUCLEOTIDE SEQUENCE</scope>
    <source>
        <strain evidence="1">CtbEa13</strain>
    </source>
</reference>
<accession>A0A8S5VBT6</accession>
<dbReference type="EMBL" id="BK016237">
    <property type="protein sequence ID" value="DAG04067.1"/>
    <property type="molecule type" value="Genomic_DNA"/>
</dbReference>
<evidence type="ECO:0000313" key="1">
    <source>
        <dbReference type="EMBL" id="DAG04067.1"/>
    </source>
</evidence>
<proteinExistence type="predicted"/>
<organism evidence="1">
    <name type="scientific">Myoviridae sp. ctbEa13</name>
    <dbReference type="NCBI Taxonomy" id="2825136"/>
    <lineage>
        <taxon>Viruses</taxon>
        <taxon>Duplodnaviria</taxon>
        <taxon>Heunggongvirae</taxon>
        <taxon>Uroviricota</taxon>
        <taxon>Caudoviricetes</taxon>
    </lineage>
</organism>
<protein>
    <submittedName>
        <fullName evidence="1">YabG peptidase U57</fullName>
    </submittedName>
</protein>
<sequence length="43" mass="5213">MKVNRFYLHSKQFSNLLSNYSKSKHFVNKVRKVCTFEAKYDII</sequence>
<name>A0A8S5VBT6_9CAUD</name>